<keyword evidence="2" id="KW-1185">Reference proteome</keyword>
<evidence type="ECO:0000313" key="1">
    <source>
        <dbReference type="EMBL" id="CAG8436015.1"/>
    </source>
</evidence>
<dbReference type="EMBL" id="CAJVPL010000031">
    <property type="protein sequence ID" value="CAG8436015.1"/>
    <property type="molecule type" value="Genomic_DNA"/>
</dbReference>
<organism evidence="1 2">
    <name type="scientific">Ambispora gerdemannii</name>
    <dbReference type="NCBI Taxonomy" id="144530"/>
    <lineage>
        <taxon>Eukaryota</taxon>
        <taxon>Fungi</taxon>
        <taxon>Fungi incertae sedis</taxon>
        <taxon>Mucoromycota</taxon>
        <taxon>Glomeromycotina</taxon>
        <taxon>Glomeromycetes</taxon>
        <taxon>Archaeosporales</taxon>
        <taxon>Ambisporaceae</taxon>
        <taxon>Ambispora</taxon>
    </lineage>
</organism>
<dbReference type="AlphaFoldDB" id="A0A9N8V3M6"/>
<proteinExistence type="predicted"/>
<sequence length="265" mass="30750">MKIPSARLQKRLVGLCIICEAKEFEDKFQRFTKDTYRKVLQHEILNSTWILNVIQFCNSHYMSYIVNDINTEKKGKVIGDQIDCDDSQQELKMKSSEMNDDGRINEINFIECISDQAIDTLSNMQLSSTSRKNRRGKNIISSIYRDNVARELVKYQKNVVITNIDDYHNIHDLRIPTTTSTSMIAYMITVLAILISTAKNQFMALLSQSFNDQFARKPAYAENLLDNLMLNLHLTEIYIKAMETFASFPEFHEYLQHNVIPLVTD</sequence>
<dbReference type="Proteomes" id="UP000789831">
    <property type="component" value="Unassembled WGS sequence"/>
</dbReference>
<gene>
    <name evidence="1" type="ORF">AGERDE_LOCUS607</name>
</gene>
<accession>A0A9N8V3M6</accession>
<protein>
    <submittedName>
        <fullName evidence="1">741_t:CDS:1</fullName>
    </submittedName>
</protein>
<name>A0A9N8V3M6_9GLOM</name>
<comment type="caution">
    <text evidence="1">The sequence shown here is derived from an EMBL/GenBank/DDBJ whole genome shotgun (WGS) entry which is preliminary data.</text>
</comment>
<evidence type="ECO:0000313" key="2">
    <source>
        <dbReference type="Proteomes" id="UP000789831"/>
    </source>
</evidence>
<dbReference type="OrthoDB" id="10569766at2759"/>
<reference evidence="1" key="1">
    <citation type="submission" date="2021-06" db="EMBL/GenBank/DDBJ databases">
        <authorList>
            <person name="Kallberg Y."/>
            <person name="Tangrot J."/>
            <person name="Rosling A."/>
        </authorList>
    </citation>
    <scope>NUCLEOTIDE SEQUENCE</scope>
    <source>
        <strain evidence="1">MT106</strain>
    </source>
</reference>